<dbReference type="AlphaFoldDB" id="A0A1G5PIF9"/>
<evidence type="ECO:0000313" key="2">
    <source>
        <dbReference type="EMBL" id="SCZ49267.1"/>
    </source>
</evidence>
<sequence length="182" mass="20719">MSGYADVAWWPVALTVANWIVIIVPIIGVVGAAILYIVQKHIDRETEVRRERRQLYRSAAVALERSFQEIKKDKADAEMLQRALFEFEQVVAEIQVSAPDSVAEAWMKIPSLLLLLSWGSGNDPENYDFQSFEMHLKAFNSARAEALNQMRRDTFGDTRITLNIIMEAFAALGKVQQHLLRL</sequence>
<name>A0A1G5PIF9_9RHOB</name>
<dbReference type="STRING" id="1156985.SAMN04488118_10130"/>
<dbReference type="Proteomes" id="UP000198767">
    <property type="component" value="Unassembled WGS sequence"/>
</dbReference>
<accession>A0A1G5PIF9</accession>
<keyword evidence="3" id="KW-1185">Reference proteome</keyword>
<keyword evidence="1" id="KW-0472">Membrane</keyword>
<gene>
    <name evidence="2" type="ORF">SAMN04488118_10130</name>
</gene>
<keyword evidence="1" id="KW-0812">Transmembrane</keyword>
<reference evidence="2 3" key="1">
    <citation type="submission" date="2016-10" db="EMBL/GenBank/DDBJ databases">
        <authorList>
            <person name="de Groot N.N."/>
        </authorList>
    </citation>
    <scope>NUCLEOTIDE SEQUENCE [LARGE SCALE GENOMIC DNA]</scope>
    <source>
        <strain evidence="2 3">U95</strain>
    </source>
</reference>
<protein>
    <submittedName>
        <fullName evidence="2">Uncharacterized protein</fullName>
    </submittedName>
</protein>
<dbReference type="EMBL" id="FMWG01000001">
    <property type="protein sequence ID" value="SCZ49267.1"/>
    <property type="molecule type" value="Genomic_DNA"/>
</dbReference>
<proteinExistence type="predicted"/>
<evidence type="ECO:0000256" key="1">
    <source>
        <dbReference type="SAM" id="Phobius"/>
    </source>
</evidence>
<keyword evidence="1" id="KW-1133">Transmembrane helix</keyword>
<organism evidence="2 3">
    <name type="scientific">Epibacterium ulvae</name>
    <dbReference type="NCBI Taxonomy" id="1156985"/>
    <lineage>
        <taxon>Bacteria</taxon>
        <taxon>Pseudomonadati</taxon>
        <taxon>Pseudomonadota</taxon>
        <taxon>Alphaproteobacteria</taxon>
        <taxon>Rhodobacterales</taxon>
        <taxon>Roseobacteraceae</taxon>
        <taxon>Epibacterium</taxon>
    </lineage>
</organism>
<feature type="transmembrane region" description="Helical" evidence="1">
    <location>
        <begin position="16"/>
        <end position="38"/>
    </location>
</feature>
<evidence type="ECO:0000313" key="3">
    <source>
        <dbReference type="Proteomes" id="UP000198767"/>
    </source>
</evidence>